<gene>
    <name evidence="5" type="primary">araB_3</name>
    <name evidence="5" type="ORF">HDIA_4616</name>
</gene>
<comment type="similarity">
    <text evidence="1">Belongs to the SMP-30/CGR1 family.</text>
</comment>
<keyword evidence="3" id="KW-0862">Zinc</keyword>
<dbReference type="PANTHER" id="PTHR10907:SF47">
    <property type="entry name" value="REGUCALCIN"/>
    <property type="match status" value="1"/>
</dbReference>
<dbReference type="GO" id="GO:0004341">
    <property type="term" value="F:gluconolactonase activity"/>
    <property type="evidence" value="ECO:0007669"/>
    <property type="project" value="TreeGrafter"/>
</dbReference>
<evidence type="ECO:0000313" key="5">
    <source>
        <dbReference type="EMBL" id="SON58157.1"/>
    </source>
</evidence>
<dbReference type="AlphaFoldDB" id="A0A2C9DCX9"/>
<dbReference type="KEGG" id="hdi:HDIA_4616"/>
<dbReference type="Gene3D" id="2.120.10.30">
    <property type="entry name" value="TolB, C-terminal domain"/>
    <property type="match status" value="1"/>
</dbReference>
<keyword evidence="5" id="KW-0378">Hydrolase</keyword>
<dbReference type="PANTHER" id="PTHR10907">
    <property type="entry name" value="REGUCALCIN"/>
    <property type="match status" value="1"/>
</dbReference>
<dbReference type="EMBL" id="LT960614">
    <property type="protein sequence ID" value="SON58157.1"/>
    <property type="molecule type" value="Genomic_DNA"/>
</dbReference>
<keyword evidence="6" id="KW-1185">Reference proteome</keyword>
<evidence type="ECO:0000256" key="3">
    <source>
        <dbReference type="PIRSR" id="PIRSR605511-2"/>
    </source>
</evidence>
<dbReference type="SUPFAM" id="SSF63829">
    <property type="entry name" value="Calcium-dependent phosphotriesterase"/>
    <property type="match status" value="1"/>
</dbReference>
<organism evidence="5 6">
    <name type="scientific">Hartmannibacter diazotrophicus</name>
    <dbReference type="NCBI Taxonomy" id="1482074"/>
    <lineage>
        <taxon>Bacteria</taxon>
        <taxon>Pseudomonadati</taxon>
        <taxon>Pseudomonadota</taxon>
        <taxon>Alphaproteobacteria</taxon>
        <taxon>Hyphomicrobiales</taxon>
        <taxon>Pleomorphomonadaceae</taxon>
        <taxon>Hartmannibacter</taxon>
    </lineage>
</organism>
<evidence type="ECO:0000259" key="4">
    <source>
        <dbReference type="Pfam" id="PF08450"/>
    </source>
</evidence>
<evidence type="ECO:0000256" key="1">
    <source>
        <dbReference type="ARBA" id="ARBA00008853"/>
    </source>
</evidence>
<evidence type="ECO:0000256" key="2">
    <source>
        <dbReference type="PIRSR" id="PIRSR605511-1"/>
    </source>
</evidence>
<comment type="cofactor">
    <cofactor evidence="3">
        <name>Zn(2+)</name>
        <dbReference type="ChEBI" id="CHEBI:29105"/>
    </cofactor>
    <text evidence="3">Binds 1 divalent metal cation per subunit.</text>
</comment>
<dbReference type="InterPro" id="IPR013658">
    <property type="entry name" value="SGL"/>
</dbReference>
<dbReference type="GO" id="GO:0005509">
    <property type="term" value="F:calcium ion binding"/>
    <property type="evidence" value="ECO:0007669"/>
    <property type="project" value="TreeGrafter"/>
</dbReference>
<dbReference type="OrthoDB" id="2633250at2"/>
<feature type="active site" description="Proton donor/acceptor" evidence="2">
    <location>
        <position position="194"/>
    </location>
</feature>
<feature type="domain" description="SMP-30/Gluconolactonase/LRE-like region" evidence="4">
    <location>
        <begin position="13"/>
        <end position="253"/>
    </location>
</feature>
<dbReference type="Pfam" id="PF08450">
    <property type="entry name" value="SGL"/>
    <property type="match status" value="1"/>
</dbReference>
<dbReference type="InterPro" id="IPR005511">
    <property type="entry name" value="SMP-30"/>
</dbReference>
<feature type="binding site" evidence="3">
    <location>
        <position position="15"/>
    </location>
    <ligand>
        <name>a divalent metal cation</name>
        <dbReference type="ChEBI" id="CHEBI:60240"/>
    </ligand>
</feature>
<keyword evidence="3" id="KW-0479">Metal-binding</keyword>
<feature type="binding site" evidence="3">
    <location>
        <position position="143"/>
    </location>
    <ligand>
        <name>a divalent metal cation</name>
        <dbReference type="ChEBI" id="CHEBI:60240"/>
    </ligand>
</feature>
<dbReference type="RefSeq" id="WP_099558381.1">
    <property type="nucleotide sequence ID" value="NZ_LT960614.1"/>
</dbReference>
<feature type="binding site" evidence="3">
    <location>
        <position position="98"/>
    </location>
    <ligand>
        <name>substrate</name>
    </ligand>
</feature>
<dbReference type="Proteomes" id="UP000223606">
    <property type="component" value="Chromosome 1"/>
</dbReference>
<dbReference type="InterPro" id="IPR011042">
    <property type="entry name" value="6-blade_b-propeller_TolB-like"/>
</dbReference>
<protein>
    <submittedName>
        <fullName evidence="5">L-arabinolactonase</fullName>
        <ecNumber evidence="5">3.1.1.15</ecNumber>
    </submittedName>
</protein>
<feature type="binding site" evidence="3">
    <location>
        <position position="194"/>
    </location>
    <ligand>
        <name>a divalent metal cation</name>
        <dbReference type="ChEBI" id="CHEBI:60240"/>
    </ligand>
</feature>
<sequence length="283" mass="30957">MTARIFDETVCTLGEGPLWHPERGQLFWFDILNRTLYSREGGNTRRWLFDDMVSAAGWIDRDRLLVASERALSVFDLETGANQTLCALEADNPVTRSNDGRADPYGGFWIGTMGKAEEAGAGAIYRFYRGELRRVVPSVTVSNAICFSPDGRHAYFADSPERTIWRLPLDQKTGWPSGEPEIFINFGADGPIPDGAVVDADGRLWNAQWGSGRVACYSPDSVFLKTYDLPASRTTCPAFGGEGLATLYVTSASIDVGESEPDAGKTFILEADAVGLPEPRVSL</sequence>
<dbReference type="PRINTS" id="PR01790">
    <property type="entry name" value="SMP30FAMILY"/>
</dbReference>
<dbReference type="GO" id="GO:0019853">
    <property type="term" value="P:L-ascorbic acid biosynthetic process"/>
    <property type="evidence" value="ECO:0007669"/>
    <property type="project" value="TreeGrafter"/>
</dbReference>
<proteinExistence type="inferred from homology"/>
<reference evidence="6" key="1">
    <citation type="submission" date="2017-09" db="EMBL/GenBank/DDBJ databases">
        <title>Genome sequence of Nannocystis excedens DSM 71.</title>
        <authorList>
            <person name="Blom J."/>
        </authorList>
    </citation>
    <scope>NUCLEOTIDE SEQUENCE [LARGE SCALE GENOMIC DNA]</scope>
    <source>
        <strain evidence="6">type strain: E19</strain>
    </source>
</reference>
<name>A0A2C9DCX9_9HYPH</name>
<accession>A0A2C9DCX9</accession>
<dbReference type="EC" id="3.1.1.15" evidence="5"/>
<evidence type="ECO:0000313" key="6">
    <source>
        <dbReference type="Proteomes" id="UP000223606"/>
    </source>
</evidence>
<dbReference type="GO" id="GO:0050021">
    <property type="term" value="F:L-arabinonolactonase activity"/>
    <property type="evidence" value="ECO:0007669"/>
    <property type="project" value="UniProtKB-EC"/>
</dbReference>
<feature type="binding site" evidence="3">
    <location>
        <position position="96"/>
    </location>
    <ligand>
        <name>substrate</name>
    </ligand>
</feature>